<comment type="caution">
    <text evidence="20">The sequence shown here is derived from an EMBL/GenBank/DDBJ whole genome shotgun (WGS) entry which is preliminary data.</text>
</comment>
<evidence type="ECO:0000256" key="4">
    <source>
        <dbReference type="ARBA" id="ARBA00022543"/>
    </source>
</evidence>
<dbReference type="InterPro" id="IPR001610">
    <property type="entry name" value="PAC"/>
</dbReference>
<evidence type="ECO:0000256" key="10">
    <source>
        <dbReference type="ARBA" id="ARBA00022737"/>
    </source>
</evidence>
<protein>
    <recommendedName>
        <fullName evidence="3">Blue-light-activated histidine kinase</fullName>
        <ecNumber evidence="2">2.7.13.3</ecNumber>
    </recommendedName>
</protein>
<evidence type="ECO:0000256" key="12">
    <source>
        <dbReference type="ARBA" id="ARBA00022777"/>
    </source>
</evidence>
<feature type="domain" description="PAC" evidence="19">
    <location>
        <begin position="103"/>
        <end position="155"/>
    </location>
</feature>
<dbReference type="Pfam" id="PF07536">
    <property type="entry name" value="HWE_HK"/>
    <property type="match status" value="1"/>
</dbReference>
<keyword evidence="11" id="KW-0547">Nucleotide-binding</keyword>
<evidence type="ECO:0000256" key="6">
    <source>
        <dbReference type="ARBA" id="ARBA00022606"/>
    </source>
</evidence>
<dbReference type="InterPro" id="IPR036890">
    <property type="entry name" value="HATPase_C_sf"/>
</dbReference>
<name>A0A2W5R8V2_ANCNO</name>
<accession>A0A2W5R8V2</accession>
<keyword evidence="4" id="KW-0600">Photoreceptor protein</keyword>
<keyword evidence="13" id="KW-0067">ATP-binding</keyword>
<evidence type="ECO:0000256" key="5">
    <source>
        <dbReference type="ARBA" id="ARBA00022553"/>
    </source>
</evidence>
<evidence type="ECO:0000256" key="11">
    <source>
        <dbReference type="ARBA" id="ARBA00022741"/>
    </source>
</evidence>
<dbReference type="SMART" id="SM00091">
    <property type="entry name" value="PAS"/>
    <property type="match status" value="2"/>
</dbReference>
<gene>
    <name evidence="20" type="ORF">DI549_01660</name>
</gene>
<dbReference type="Gene3D" id="3.30.565.10">
    <property type="entry name" value="Histidine kinase-like ATPase, C-terminal domain"/>
    <property type="match status" value="1"/>
</dbReference>
<evidence type="ECO:0000256" key="8">
    <source>
        <dbReference type="ARBA" id="ARBA00022643"/>
    </source>
</evidence>
<evidence type="ECO:0000313" key="21">
    <source>
        <dbReference type="Proteomes" id="UP000248887"/>
    </source>
</evidence>
<keyword evidence="6" id="KW-0716">Sensory transduction</keyword>
<evidence type="ECO:0000256" key="17">
    <source>
        <dbReference type="SAM" id="MobiDB-lite"/>
    </source>
</evidence>
<evidence type="ECO:0000256" key="13">
    <source>
        <dbReference type="ARBA" id="ARBA00022840"/>
    </source>
</evidence>
<dbReference type="InterPro" id="IPR035965">
    <property type="entry name" value="PAS-like_dom_sf"/>
</dbReference>
<dbReference type="Proteomes" id="UP000248887">
    <property type="component" value="Unassembled WGS sequence"/>
</dbReference>
<evidence type="ECO:0000313" key="20">
    <source>
        <dbReference type="EMBL" id="PZQ85412.1"/>
    </source>
</evidence>
<evidence type="ECO:0000256" key="16">
    <source>
        <dbReference type="ARBA" id="ARBA00023170"/>
    </source>
</evidence>
<dbReference type="SUPFAM" id="SSF55785">
    <property type="entry name" value="PYP-like sensor domain (PAS domain)"/>
    <property type="match status" value="1"/>
</dbReference>
<dbReference type="PROSITE" id="PS50112">
    <property type="entry name" value="PAS"/>
    <property type="match status" value="1"/>
</dbReference>
<dbReference type="SMART" id="SM00086">
    <property type="entry name" value="PAC"/>
    <property type="match status" value="1"/>
</dbReference>
<keyword evidence="12 20" id="KW-0418">Kinase</keyword>
<feature type="region of interest" description="Disordered" evidence="17">
    <location>
        <begin position="1"/>
        <end position="28"/>
    </location>
</feature>
<dbReference type="PROSITE" id="PS50113">
    <property type="entry name" value="PAC"/>
    <property type="match status" value="1"/>
</dbReference>
<dbReference type="GO" id="GO:0004673">
    <property type="term" value="F:protein histidine kinase activity"/>
    <property type="evidence" value="ECO:0007669"/>
    <property type="project" value="UniProtKB-EC"/>
</dbReference>
<feature type="domain" description="PAS" evidence="18">
    <location>
        <begin position="30"/>
        <end position="99"/>
    </location>
</feature>
<keyword evidence="16" id="KW-0675">Receptor</keyword>
<keyword evidence="5" id="KW-0597">Phosphoprotein</keyword>
<dbReference type="GO" id="GO:0005524">
    <property type="term" value="F:ATP binding"/>
    <property type="evidence" value="ECO:0007669"/>
    <property type="project" value="UniProtKB-KW"/>
</dbReference>
<dbReference type="PANTHER" id="PTHR41523:SF8">
    <property type="entry name" value="ETHYLENE RESPONSE SENSOR PROTEIN"/>
    <property type="match status" value="1"/>
</dbReference>
<dbReference type="InterPro" id="IPR000014">
    <property type="entry name" value="PAS"/>
</dbReference>
<dbReference type="EC" id="2.7.13.3" evidence="2"/>
<reference evidence="20 21" key="1">
    <citation type="submission" date="2017-08" db="EMBL/GenBank/DDBJ databases">
        <title>Infants hospitalized years apart are colonized by the same room-sourced microbial strains.</title>
        <authorList>
            <person name="Brooks B."/>
            <person name="Olm M.R."/>
            <person name="Firek B.A."/>
            <person name="Baker R."/>
            <person name="Thomas B.C."/>
            <person name="Morowitz M.J."/>
            <person name="Banfield J.F."/>
        </authorList>
    </citation>
    <scope>NUCLEOTIDE SEQUENCE [LARGE SCALE GENOMIC DNA]</scope>
    <source>
        <strain evidence="20">S2_005_001_R2_27</strain>
    </source>
</reference>
<dbReference type="InterPro" id="IPR013767">
    <property type="entry name" value="PAS_fold"/>
</dbReference>
<evidence type="ECO:0000259" key="18">
    <source>
        <dbReference type="PROSITE" id="PS50112"/>
    </source>
</evidence>
<dbReference type="InterPro" id="IPR000700">
    <property type="entry name" value="PAS-assoc_C"/>
</dbReference>
<keyword evidence="9" id="KW-0808">Transferase</keyword>
<proteinExistence type="predicted"/>
<dbReference type="PANTHER" id="PTHR41523">
    <property type="entry name" value="TWO-COMPONENT SYSTEM SENSOR PROTEIN"/>
    <property type="match status" value="1"/>
</dbReference>
<evidence type="ECO:0000256" key="9">
    <source>
        <dbReference type="ARBA" id="ARBA00022679"/>
    </source>
</evidence>
<dbReference type="SMART" id="SM00911">
    <property type="entry name" value="HWE_HK"/>
    <property type="match status" value="1"/>
</dbReference>
<keyword evidence="7" id="KW-0285">Flavoprotein</keyword>
<dbReference type="CDD" id="cd00130">
    <property type="entry name" value="PAS"/>
    <property type="match status" value="1"/>
</dbReference>
<dbReference type="GO" id="GO:0009881">
    <property type="term" value="F:photoreceptor activity"/>
    <property type="evidence" value="ECO:0007669"/>
    <property type="project" value="UniProtKB-KW"/>
</dbReference>
<dbReference type="EMBL" id="QFQD01000003">
    <property type="protein sequence ID" value="PZQ85412.1"/>
    <property type="molecule type" value="Genomic_DNA"/>
</dbReference>
<dbReference type="AlphaFoldDB" id="A0A2W5R8V2"/>
<dbReference type="NCBIfam" id="TIGR00229">
    <property type="entry name" value="sensory_box"/>
    <property type="match status" value="1"/>
</dbReference>
<organism evidence="20 21">
    <name type="scientific">Ancylobacter novellus</name>
    <name type="common">Thiobacillus novellus</name>
    <dbReference type="NCBI Taxonomy" id="921"/>
    <lineage>
        <taxon>Bacteria</taxon>
        <taxon>Pseudomonadati</taxon>
        <taxon>Pseudomonadota</taxon>
        <taxon>Alphaproteobacteria</taxon>
        <taxon>Hyphomicrobiales</taxon>
        <taxon>Xanthobacteraceae</taxon>
        <taxon>Ancylobacter</taxon>
    </lineage>
</organism>
<evidence type="ECO:0000256" key="3">
    <source>
        <dbReference type="ARBA" id="ARBA00021740"/>
    </source>
</evidence>
<evidence type="ECO:0000256" key="2">
    <source>
        <dbReference type="ARBA" id="ARBA00012438"/>
    </source>
</evidence>
<dbReference type="InterPro" id="IPR011102">
    <property type="entry name" value="Sig_transdc_His_kinase_HWE"/>
</dbReference>
<evidence type="ECO:0000256" key="1">
    <source>
        <dbReference type="ARBA" id="ARBA00000085"/>
    </source>
</evidence>
<evidence type="ECO:0000256" key="15">
    <source>
        <dbReference type="ARBA" id="ARBA00023026"/>
    </source>
</evidence>
<evidence type="ECO:0000256" key="14">
    <source>
        <dbReference type="ARBA" id="ARBA00022991"/>
    </source>
</evidence>
<keyword evidence="14" id="KW-0157">Chromophore</keyword>
<keyword evidence="15" id="KW-0843">Virulence</keyword>
<sequence>MNSDDQLDMAALETGSFSPVSGGKESEPDPRDWLAAIIAGSDDAIISKDLAGSIRSWNAGAARLFGYTAEETISRPITILIPEDRLDEEPRILAAIGRGERVEHFETLRRRKDGSLIELSLTISPIRNAGGTIVGASKIARDITHRRQAEEVQRLLLHEMQHRIKNLFALTAGIVSLSAGSGVSSEDVVQTIRERLNALARAHDLTMAYPGDAEFADRETKLSALLDAILQPYAGHAVITVRSDPMVSGKALSNIALLLHELATNAAKYGCLSVPAGQLTVHVEEQVGQLVLTWTETGGPLITGPGSSGFGSRLEKGLAAALGAAIARDWRAEGLVVTMTMPQENLAWHRCAG</sequence>
<evidence type="ECO:0000256" key="7">
    <source>
        <dbReference type="ARBA" id="ARBA00022630"/>
    </source>
</evidence>
<comment type="catalytic activity">
    <reaction evidence="1">
        <text>ATP + protein L-histidine = ADP + protein N-phospho-L-histidine.</text>
        <dbReference type="EC" id="2.7.13.3"/>
    </reaction>
</comment>
<dbReference type="Gene3D" id="3.30.450.20">
    <property type="entry name" value="PAS domain"/>
    <property type="match status" value="1"/>
</dbReference>
<dbReference type="Pfam" id="PF00989">
    <property type="entry name" value="PAS"/>
    <property type="match status" value="1"/>
</dbReference>
<keyword evidence="10" id="KW-0677">Repeat</keyword>
<dbReference type="GO" id="GO:0006355">
    <property type="term" value="P:regulation of DNA-templated transcription"/>
    <property type="evidence" value="ECO:0007669"/>
    <property type="project" value="InterPro"/>
</dbReference>
<keyword evidence="8" id="KW-0288">FMN</keyword>
<evidence type="ECO:0000259" key="19">
    <source>
        <dbReference type="PROSITE" id="PS50113"/>
    </source>
</evidence>